<keyword evidence="3" id="KW-0378">Hydrolase</keyword>
<evidence type="ECO:0000313" key="4">
    <source>
        <dbReference type="Proteomes" id="UP001235874"/>
    </source>
</evidence>
<dbReference type="PANTHER" id="PTHR37017:SF11">
    <property type="entry name" value="ESTERASE_LIPASE_THIOESTERASE DOMAIN-CONTAINING PROTEIN"/>
    <property type="match status" value="1"/>
</dbReference>
<feature type="signal peptide" evidence="1">
    <location>
        <begin position="1"/>
        <end position="38"/>
    </location>
</feature>
<evidence type="ECO:0000259" key="2">
    <source>
        <dbReference type="Pfam" id="PF12697"/>
    </source>
</evidence>
<dbReference type="InterPro" id="IPR000073">
    <property type="entry name" value="AB_hydrolase_1"/>
</dbReference>
<dbReference type="InterPro" id="IPR052897">
    <property type="entry name" value="Sec-Metab_Biosynth_Hydrolase"/>
</dbReference>
<organism evidence="3 4">
    <name type="scientific">Micromonospora profundi</name>
    <dbReference type="NCBI Taxonomy" id="1420889"/>
    <lineage>
        <taxon>Bacteria</taxon>
        <taxon>Bacillati</taxon>
        <taxon>Actinomycetota</taxon>
        <taxon>Actinomycetes</taxon>
        <taxon>Micromonosporales</taxon>
        <taxon>Micromonosporaceae</taxon>
        <taxon>Micromonospora</taxon>
    </lineage>
</organism>
<name>A0AAJ6HWP0_9ACTN</name>
<dbReference type="EMBL" id="CP130472">
    <property type="protein sequence ID" value="WLS45474.1"/>
    <property type="molecule type" value="Genomic_DNA"/>
</dbReference>
<dbReference type="PANTHER" id="PTHR37017">
    <property type="entry name" value="AB HYDROLASE-1 DOMAIN-CONTAINING PROTEIN-RELATED"/>
    <property type="match status" value="1"/>
</dbReference>
<feature type="domain" description="AB hydrolase-1" evidence="2">
    <location>
        <begin position="50"/>
        <end position="271"/>
    </location>
</feature>
<feature type="chain" id="PRO_5042552660" evidence="1">
    <location>
        <begin position="39"/>
        <end position="282"/>
    </location>
</feature>
<keyword evidence="1" id="KW-0732">Signal</keyword>
<reference evidence="3 4" key="1">
    <citation type="submission" date="2023-07" db="EMBL/GenBank/DDBJ databases">
        <title>Micromonospora profundi TRM 95458 converts glycerol to a new osmotic compound.</title>
        <authorList>
            <person name="Lu D."/>
        </authorList>
    </citation>
    <scope>NUCLEOTIDE SEQUENCE [LARGE SCALE GENOMIC DNA]</scope>
    <source>
        <strain evidence="3 4">TRM95458</strain>
    </source>
</reference>
<dbReference type="InterPro" id="IPR029058">
    <property type="entry name" value="AB_hydrolase_fold"/>
</dbReference>
<dbReference type="Proteomes" id="UP001235874">
    <property type="component" value="Chromosome"/>
</dbReference>
<dbReference type="GO" id="GO:0016787">
    <property type="term" value="F:hydrolase activity"/>
    <property type="evidence" value="ECO:0007669"/>
    <property type="project" value="UniProtKB-KW"/>
</dbReference>
<dbReference type="RefSeq" id="WP_306272382.1">
    <property type="nucleotide sequence ID" value="NZ_CP130472.1"/>
</dbReference>
<proteinExistence type="predicted"/>
<dbReference type="SUPFAM" id="SSF53474">
    <property type="entry name" value="alpha/beta-Hydrolases"/>
    <property type="match status" value="1"/>
</dbReference>
<sequence length="282" mass="29228">MISFRMSKLLPAAGRKAVVAAATAGVVAVALVASSASGAGQRPTVKKPTIVLVHGAFADASSWNGVVKHLKRDGYPVIAPANPLRNLQSDAEYVRSVVDSVSGPVVVVGHSYGGSVLSEAVAGDRDVKALVFVASFMLKPGESTTDLSGKFPGNVLAVSLDEVPFPMLGGGSGTDLYVQQRKFGAVFAPDVPRDIADVMAATQRPVTAAALNGQATKAAWTSIPSWNMIATDDLAIPVKAQRYMAERAGAHTVEIKASHAVTVSRPQAVASLIDRAARSTSR</sequence>
<dbReference type="Pfam" id="PF12697">
    <property type="entry name" value="Abhydrolase_6"/>
    <property type="match status" value="1"/>
</dbReference>
<evidence type="ECO:0000313" key="3">
    <source>
        <dbReference type="EMBL" id="WLS45474.1"/>
    </source>
</evidence>
<dbReference type="Gene3D" id="3.40.50.1820">
    <property type="entry name" value="alpha/beta hydrolase"/>
    <property type="match status" value="1"/>
</dbReference>
<dbReference type="AlphaFoldDB" id="A0AAJ6HWP0"/>
<gene>
    <name evidence="3" type="ORF">Q3V37_29640</name>
</gene>
<dbReference type="KEGG" id="mprn:Q3V37_29640"/>
<evidence type="ECO:0000256" key="1">
    <source>
        <dbReference type="SAM" id="SignalP"/>
    </source>
</evidence>
<keyword evidence="4" id="KW-1185">Reference proteome</keyword>
<accession>A0AAJ6HWP0</accession>
<protein>
    <submittedName>
        <fullName evidence="3">Alpha/beta hydrolase</fullName>
    </submittedName>
</protein>